<evidence type="ECO:0000313" key="2">
    <source>
        <dbReference type="EMBL" id="KHG22398.1"/>
    </source>
</evidence>
<accession>A0A0B0P6Q8</accession>
<name>A0A0B0P6Q8_GOSAR</name>
<sequence length="40" mass="4540">MAWHMGIQRVTRGQTRARTRPCDPILNVHTVCDTGVFLAM</sequence>
<reference evidence="2" key="1">
    <citation type="submission" date="2014-09" db="EMBL/GenBank/DDBJ databases">
        <title>G. arboreum L. cv. AKA8401 A2 genome assembly version 1.0.</title>
        <authorList>
            <person name="Mudge J."/>
            <person name="Ramaraj T."/>
            <person name="Lindquist I.E."/>
            <person name="Bharti A.K."/>
            <person name="Sundararajan A."/>
            <person name="Cameron C.T."/>
            <person name="Woodward J.E."/>
            <person name="May G.D."/>
            <person name="Brubaker C."/>
            <person name="Broadhvest J."/>
            <person name="Wilkins T.A."/>
        </authorList>
    </citation>
    <scope>NUCLEOTIDE SEQUENCE</scope>
</reference>
<reference evidence="3" key="2">
    <citation type="submission" date="2014-09" db="EMBL/GenBank/DDBJ databases">
        <authorList>
            <person name="Mudge J."/>
            <person name="Ramaraj T."/>
            <person name="Lindquist I.E."/>
            <person name="Bharti A.K."/>
            <person name="Sundararajan A."/>
            <person name="Cameron C.T."/>
            <person name="Woodward J.E."/>
            <person name="May G.D."/>
            <person name="Brubaker C."/>
            <person name="Broadhvest J."/>
            <person name="Wilkins T.A."/>
        </authorList>
    </citation>
    <scope>NUCLEOTIDE SEQUENCE</scope>
    <source>
        <strain evidence="3">cv. AKA8401</strain>
    </source>
</reference>
<dbReference type="AlphaFoldDB" id="A0A0B0P6Q8"/>
<evidence type="ECO:0000313" key="1">
    <source>
        <dbReference type="EMBL" id="KHG10068.1"/>
    </source>
</evidence>
<gene>
    <name evidence="2" type="ORF">F383_07663</name>
    <name evidence="1" type="ORF">F383_15412</name>
</gene>
<organism evidence="2 3">
    <name type="scientific">Gossypium arboreum</name>
    <name type="common">Tree cotton</name>
    <name type="synonym">Gossypium nanking</name>
    <dbReference type="NCBI Taxonomy" id="29729"/>
    <lineage>
        <taxon>Eukaryota</taxon>
        <taxon>Viridiplantae</taxon>
        <taxon>Streptophyta</taxon>
        <taxon>Embryophyta</taxon>
        <taxon>Tracheophyta</taxon>
        <taxon>Spermatophyta</taxon>
        <taxon>Magnoliopsida</taxon>
        <taxon>eudicotyledons</taxon>
        <taxon>Gunneridae</taxon>
        <taxon>Pentapetalae</taxon>
        <taxon>rosids</taxon>
        <taxon>malvids</taxon>
        <taxon>Malvales</taxon>
        <taxon>Malvaceae</taxon>
        <taxon>Malvoideae</taxon>
        <taxon>Gossypium</taxon>
    </lineage>
</organism>
<dbReference type="EMBL" id="KN393066">
    <property type="protein sequence ID" value="KHG10068.1"/>
    <property type="molecule type" value="Genomic_DNA"/>
</dbReference>
<proteinExistence type="predicted"/>
<dbReference type="Proteomes" id="UP000032142">
    <property type="component" value="Unassembled WGS sequence"/>
</dbReference>
<keyword evidence="3" id="KW-1185">Reference proteome</keyword>
<dbReference type="EMBL" id="KN421609">
    <property type="protein sequence ID" value="KHG22398.1"/>
    <property type="molecule type" value="Genomic_DNA"/>
</dbReference>
<protein>
    <submittedName>
        <fullName evidence="2">Uncharacterized protein</fullName>
    </submittedName>
</protein>
<evidence type="ECO:0000313" key="3">
    <source>
        <dbReference type="Proteomes" id="UP000032142"/>
    </source>
</evidence>